<feature type="transmembrane region" description="Helical" evidence="6">
    <location>
        <begin position="203"/>
        <end position="225"/>
    </location>
</feature>
<evidence type="ECO:0000256" key="6">
    <source>
        <dbReference type="SAM" id="Phobius"/>
    </source>
</evidence>
<dbReference type="InterPro" id="IPR004797">
    <property type="entry name" value="Competence_ComEC/Rec2"/>
</dbReference>
<feature type="domain" description="Metallo-beta-lactamase" evidence="7">
    <location>
        <begin position="475"/>
        <end position="680"/>
    </location>
</feature>
<dbReference type="AlphaFoldDB" id="A0A0H2VIV9"/>
<comment type="subcellular location">
    <subcellularLocation>
        <location evidence="1">Cell membrane</location>
        <topology evidence="1">Multi-pass membrane protein</topology>
    </subcellularLocation>
</comment>
<feature type="transmembrane region" description="Helical" evidence="6">
    <location>
        <begin position="358"/>
        <end position="379"/>
    </location>
</feature>
<feature type="transmembrane region" description="Helical" evidence="6">
    <location>
        <begin position="301"/>
        <end position="319"/>
    </location>
</feature>
<feature type="transmembrane region" description="Helical" evidence="6">
    <location>
        <begin position="232"/>
        <end position="249"/>
    </location>
</feature>
<accession>A0A0H2VIV9</accession>
<feature type="transmembrane region" description="Helical" evidence="6">
    <location>
        <begin position="6"/>
        <end position="32"/>
    </location>
</feature>
<proteinExistence type="predicted"/>
<dbReference type="SMART" id="SM00849">
    <property type="entry name" value="Lactamase_B"/>
    <property type="match status" value="1"/>
</dbReference>
<gene>
    <name evidence="8" type="ordered locus">SE_1274</name>
</gene>
<evidence type="ECO:0000313" key="8">
    <source>
        <dbReference type="EMBL" id="AAO04873.1"/>
    </source>
</evidence>
<organism evidence="8 9">
    <name type="scientific">Staphylococcus epidermidis (strain ATCC 12228 / FDA PCI 1200)</name>
    <dbReference type="NCBI Taxonomy" id="176280"/>
    <lineage>
        <taxon>Bacteria</taxon>
        <taxon>Bacillati</taxon>
        <taxon>Bacillota</taxon>
        <taxon>Bacilli</taxon>
        <taxon>Bacillales</taxon>
        <taxon>Staphylococcaceae</taxon>
        <taxon>Staphylococcus</taxon>
    </lineage>
</organism>
<dbReference type="GO" id="GO:0005886">
    <property type="term" value="C:plasma membrane"/>
    <property type="evidence" value="ECO:0007669"/>
    <property type="project" value="UniProtKB-SubCell"/>
</dbReference>
<feature type="transmembrane region" description="Helical" evidence="6">
    <location>
        <begin position="39"/>
        <end position="59"/>
    </location>
</feature>
<evidence type="ECO:0000256" key="2">
    <source>
        <dbReference type="ARBA" id="ARBA00022475"/>
    </source>
</evidence>
<evidence type="ECO:0000313" key="9">
    <source>
        <dbReference type="Proteomes" id="UP000001411"/>
    </source>
</evidence>
<dbReference type="NCBIfam" id="TIGR00361">
    <property type="entry name" value="ComEC_Rec2"/>
    <property type="match status" value="1"/>
</dbReference>
<keyword evidence="4 6" id="KW-1133">Transmembrane helix</keyword>
<feature type="transmembrane region" description="Helical" evidence="6">
    <location>
        <begin position="386"/>
        <end position="407"/>
    </location>
</feature>
<dbReference type="eggNOG" id="COG2333">
    <property type="taxonomic scope" value="Bacteria"/>
</dbReference>
<evidence type="ECO:0000256" key="1">
    <source>
        <dbReference type="ARBA" id="ARBA00004651"/>
    </source>
</evidence>
<dbReference type="EMBL" id="AE015929">
    <property type="protein sequence ID" value="AAO04873.1"/>
    <property type="molecule type" value="Genomic_DNA"/>
</dbReference>
<dbReference type="NCBIfam" id="TIGR00360">
    <property type="entry name" value="ComEC_N-term"/>
    <property type="match status" value="1"/>
</dbReference>
<dbReference type="Pfam" id="PF00753">
    <property type="entry name" value="Lactamase_B"/>
    <property type="match status" value="1"/>
</dbReference>
<feature type="transmembrane region" description="Helical" evidence="6">
    <location>
        <begin position="278"/>
        <end position="295"/>
    </location>
</feature>
<dbReference type="GO" id="GO:0030420">
    <property type="term" value="P:establishment of competence for transformation"/>
    <property type="evidence" value="ECO:0007669"/>
    <property type="project" value="InterPro"/>
</dbReference>
<feature type="transmembrane region" description="Helical" evidence="6">
    <location>
        <begin position="255"/>
        <end position="271"/>
    </location>
</feature>
<feature type="transmembrane region" description="Helical" evidence="6">
    <location>
        <begin position="326"/>
        <end position="346"/>
    </location>
</feature>
<keyword evidence="3 6" id="KW-0812">Transmembrane</keyword>
<dbReference type="Pfam" id="PF03772">
    <property type="entry name" value="Competence"/>
    <property type="match status" value="1"/>
</dbReference>
<dbReference type="Proteomes" id="UP000001411">
    <property type="component" value="Chromosome"/>
</dbReference>
<dbReference type="PATRIC" id="fig|176280.10.peg.1243"/>
<dbReference type="eggNOG" id="COG0658">
    <property type="taxonomic scope" value="Bacteria"/>
</dbReference>
<keyword evidence="2" id="KW-1003">Cell membrane</keyword>
<dbReference type="PANTHER" id="PTHR30619:SF1">
    <property type="entry name" value="RECOMBINATION PROTEIN 2"/>
    <property type="match status" value="1"/>
</dbReference>
<dbReference type="OrthoDB" id="9761531at2"/>
<dbReference type="PANTHER" id="PTHR30619">
    <property type="entry name" value="DNA INTERNALIZATION/COMPETENCE PROTEIN COMEC/REC2"/>
    <property type="match status" value="1"/>
</dbReference>
<dbReference type="HOGENOM" id="CLU_010363_2_3_9"/>
<dbReference type="InterPro" id="IPR035681">
    <property type="entry name" value="ComA-like_MBL"/>
</dbReference>
<evidence type="ECO:0000256" key="5">
    <source>
        <dbReference type="ARBA" id="ARBA00023136"/>
    </source>
</evidence>
<dbReference type="InterPro" id="IPR036866">
    <property type="entry name" value="RibonucZ/Hydroxyglut_hydro"/>
</dbReference>
<feature type="transmembrane region" description="Helical" evidence="6">
    <location>
        <begin position="443"/>
        <end position="461"/>
    </location>
</feature>
<feature type="transmembrane region" description="Helical" evidence="6">
    <location>
        <begin position="419"/>
        <end position="438"/>
    </location>
</feature>
<reference evidence="8 9" key="1">
    <citation type="journal article" date="2003" name="Mol. Microbiol.">
        <title>Genome-based analysis of virulence genes in a non-biofilm-forming Staphylococcus epidermidis strain (ATCC 12228).</title>
        <authorList>
            <person name="Zhang Y.Q."/>
            <person name="Ren S.X."/>
            <person name="Li H.L."/>
            <person name="Wang Y.X."/>
            <person name="Fu G."/>
            <person name="Yang J."/>
            <person name="Qin Z.Q."/>
            <person name="Miao Y.G."/>
            <person name="Wang W.Y."/>
            <person name="Chen R.S."/>
            <person name="Shen Y."/>
            <person name="Chen Z."/>
            <person name="Yuan Z.H."/>
            <person name="Zhao G.P."/>
            <person name="Qu D."/>
            <person name="Danchin A."/>
            <person name="Wen Y.M."/>
        </authorList>
    </citation>
    <scope>NUCLEOTIDE SEQUENCE [LARGE SCALE GENOMIC DNA]</scope>
    <source>
        <strain evidence="9">ATCC 12228 / FDA PCI 1200</strain>
    </source>
</reference>
<sequence>MFYIALAFLVGVLWIKFKVISISLILTLLLLIMIKRLNIIILLLMFISAISSFFLISSYNQTEIKNINSLYNEPFIDDFVTFKSFTPKSTYYTGILNYKNKDYRYFYKILKSNFKQDLTHKSCRVKGEFKFEKELSLLNISTVQFKSCQENNIFTPIYHHQNYITKIIHKSGVTHPERILALITGDTSLIDEYYKSNIKDIGIYHLLAISGTHVGTIIVLVYQLLVRLNIPLVLIKGVTILLLLIYAVYTGFVPSAMRAISIAIIILMLPIHFRKSSIHVLSFIFVLMILLNPQFINHIGFQFSFLISLFIILAKPYISALKPLKCLFIISFLAQLGSIVINTYHFNQFQWIGLLSNFIFVPFYSFILFPSVIIYFILIHFFQHSFLLNTYINMLFKIHDWLVQLFLNLNHFKWYIPKLNQYSLLILIILTLIFLYILVYRGFVTSVLSFLIVLIIFTHLIRPHYAELTLFDVGQGDSILFKTKSNKSVLIDTGGKRNENVSFKHNNIAKYKILPSIKKKGITTINYLVITHPHADHMGELIYFLNNINVNNLVLNIESFPLELLKEVTTKCKEKKINILDVNQVKKIDIDNSKISFLNSFIPLSDDKNEHSIVTLIEYNGINILLMGDATVNNEDILMKRYNLPKIDILKVGHHGSRTSSSELFIKDIEPKISLISSGKNNKYHLPNLDVIQRLKYYGSKVFDTQDNGELTINLDEEVYIVYRDNLNQKSLARESVS</sequence>
<dbReference type="InterPro" id="IPR004477">
    <property type="entry name" value="ComEC_N"/>
</dbReference>
<dbReference type="SUPFAM" id="SSF56281">
    <property type="entry name" value="Metallo-hydrolase/oxidoreductase"/>
    <property type="match status" value="1"/>
</dbReference>
<dbReference type="CDD" id="cd07731">
    <property type="entry name" value="ComA-like_MBL-fold"/>
    <property type="match status" value="1"/>
</dbReference>
<dbReference type="InterPro" id="IPR001279">
    <property type="entry name" value="Metallo-B-lactamas"/>
</dbReference>
<dbReference type="InterPro" id="IPR052159">
    <property type="entry name" value="Competence_DNA_uptake"/>
</dbReference>
<protein>
    <submittedName>
        <fullName evidence="8">ComEC late competence protein 3</fullName>
    </submittedName>
</protein>
<evidence type="ECO:0000256" key="3">
    <source>
        <dbReference type="ARBA" id="ARBA00022692"/>
    </source>
</evidence>
<dbReference type="KEGG" id="sep:SE_1274"/>
<dbReference type="Gene3D" id="3.60.15.10">
    <property type="entry name" value="Ribonuclease Z/Hydroxyacylglutathione hydrolase-like"/>
    <property type="match status" value="1"/>
</dbReference>
<keyword evidence="5 6" id="KW-0472">Membrane</keyword>
<dbReference type="RefSeq" id="WP_011082702.1">
    <property type="nucleotide sequence ID" value="NC_004461.1"/>
</dbReference>
<evidence type="ECO:0000256" key="4">
    <source>
        <dbReference type="ARBA" id="ARBA00022989"/>
    </source>
</evidence>
<name>A0A0H2VIV9_STAES</name>
<evidence type="ECO:0000259" key="7">
    <source>
        <dbReference type="SMART" id="SM00849"/>
    </source>
</evidence>